<evidence type="ECO:0000256" key="3">
    <source>
        <dbReference type="ARBA" id="ARBA00008479"/>
    </source>
</evidence>
<evidence type="ECO:0000256" key="8">
    <source>
        <dbReference type="SAM" id="MobiDB-lite"/>
    </source>
</evidence>
<evidence type="ECO:0000256" key="2">
    <source>
        <dbReference type="ARBA" id="ARBA00004604"/>
    </source>
</evidence>
<comment type="subunit">
    <text evidence="4">Component of the pre-66S ribosomal particle.</text>
</comment>
<evidence type="ECO:0000313" key="10">
    <source>
        <dbReference type="Proteomes" id="UP000510686"/>
    </source>
</evidence>
<keyword evidence="7" id="KW-0687">Ribonucleoprotein</keyword>
<dbReference type="GO" id="GO:0005730">
    <property type="term" value="C:nucleolus"/>
    <property type="evidence" value="ECO:0007669"/>
    <property type="project" value="UniProtKB-SubCell"/>
</dbReference>
<dbReference type="PANTHER" id="PTHR13243:SF1">
    <property type="entry name" value="NUCLEOLAR PROTEIN 16"/>
    <property type="match status" value="1"/>
</dbReference>
<protein>
    <recommendedName>
        <fullName evidence="5">Nucleolar protein 16</fullName>
    </recommendedName>
</protein>
<dbReference type="OrthoDB" id="285729at2759"/>
<evidence type="ECO:0000256" key="5">
    <source>
        <dbReference type="ARBA" id="ARBA00015522"/>
    </source>
</evidence>
<evidence type="ECO:0000256" key="1">
    <source>
        <dbReference type="ARBA" id="ARBA00002889"/>
    </source>
</evidence>
<name>A0A7D5Z052_9HYPO</name>
<feature type="region of interest" description="Disordered" evidence="8">
    <location>
        <begin position="54"/>
        <end position="73"/>
    </location>
</feature>
<comment type="function">
    <text evidence="1">Involved in the biogenesis of the 60S ribosomal subunit.</text>
</comment>
<dbReference type="PANTHER" id="PTHR13243">
    <property type="entry name" value="HSPC111 PROTEIN-RELATED"/>
    <property type="match status" value="1"/>
</dbReference>
<dbReference type="GO" id="GO:0042273">
    <property type="term" value="P:ribosomal large subunit biogenesis"/>
    <property type="evidence" value="ECO:0007669"/>
    <property type="project" value="TreeGrafter"/>
</dbReference>
<evidence type="ECO:0000256" key="7">
    <source>
        <dbReference type="ARBA" id="ARBA00023274"/>
    </source>
</evidence>
<accession>A0A7D5Z052</accession>
<gene>
    <name evidence="9" type="primary">nop-16</name>
    <name evidence="9" type="ORF">G6M90_00g062440</name>
</gene>
<evidence type="ECO:0000256" key="6">
    <source>
        <dbReference type="ARBA" id="ARBA00023242"/>
    </source>
</evidence>
<feature type="compositionally biased region" description="Low complexity" evidence="8">
    <location>
        <begin position="165"/>
        <end position="176"/>
    </location>
</feature>
<comment type="subcellular location">
    <subcellularLocation>
        <location evidence="2">Nucleus</location>
        <location evidence="2">Nucleolus</location>
    </subcellularLocation>
</comment>
<reference evidence="9 10" key="1">
    <citation type="submission" date="2020-07" db="EMBL/GenBank/DDBJ databases">
        <title>Telomere length de novo assembly of all 7 chromosomes of the fungus, Metarhizium brunneum, using a novel assembly pipeline.</title>
        <authorList>
            <person name="Saud z."/>
            <person name="Kortsinoglou A."/>
            <person name="Kouvelis V.N."/>
            <person name="Butt T.M."/>
        </authorList>
    </citation>
    <scope>NUCLEOTIDE SEQUENCE [LARGE SCALE GENOMIC DNA]</scope>
    <source>
        <strain evidence="9 10">4556</strain>
    </source>
</reference>
<keyword evidence="6" id="KW-0539">Nucleus</keyword>
<dbReference type="InterPro" id="IPR019002">
    <property type="entry name" value="Ribosome_biogenesis_Nop16"/>
</dbReference>
<dbReference type="RefSeq" id="XP_065986712.1">
    <property type="nucleotide sequence ID" value="XM_066130741.1"/>
</dbReference>
<dbReference type="AlphaFoldDB" id="A0A7D5Z052"/>
<feature type="region of interest" description="Disordered" evidence="8">
    <location>
        <begin position="165"/>
        <end position="203"/>
    </location>
</feature>
<dbReference type="Proteomes" id="UP000510686">
    <property type="component" value="Chromosome 3"/>
</dbReference>
<organism evidence="9 10">
    <name type="scientific">Metarhizium brunneum</name>
    <dbReference type="NCBI Taxonomy" id="500148"/>
    <lineage>
        <taxon>Eukaryota</taxon>
        <taxon>Fungi</taxon>
        <taxon>Dikarya</taxon>
        <taxon>Ascomycota</taxon>
        <taxon>Pezizomycotina</taxon>
        <taxon>Sordariomycetes</taxon>
        <taxon>Hypocreomycetidae</taxon>
        <taxon>Hypocreales</taxon>
        <taxon>Clavicipitaceae</taxon>
        <taxon>Metarhizium</taxon>
    </lineage>
</organism>
<dbReference type="GO" id="GO:1990904">
    <property type="term" value="C:ribonucleoprotein complex"/>
    <property type="evidence" value="ECO:0007669"/>
    <property type="project" value="UniProtKB-KW"/>
</dbReference>
<dbReference type="GeneID" id="90967849"/>
<evidence type="ECO:0000256" key="4">
    <source>
        <dbReference type="ARBA" id="ARBA00011187"/>
    </source>
</evidence>
<dbReference type="KEGG" id="mbrn:90967849"/>
<dbReference type="Pfam" id="PF09420">
    <property type="entry name" value="Nop16"/>
    <property type="match status" value="1"/>
</dbReference>
<dbReference type="EMBL" id="CP058934">
    <property type="protein sequence ID" value="QLI68965.1"/>
    <property type="molecule type" value="Genomic_DNA"/>
</dbReference>
<proteinExistence type="inferred from homology"/>
<sequence>MLEASHGQNLHFCAHGLIDRAPFRNFGSKLPNLSRRNLSTTNQILPNRTATMGRELQKKKRRSNRQPIKQSNKTKKILNPRGNNIIAKNWDKKETLAQNYRRLGLVARLKAPTGGVEKKLGATTTGISKNDPFAITSVGKAIISEAKVERDADGKIIRVLGTTRPNPLNDPLNNLDSDSEEDGAGEEWGGIAEREAEEEDTTDVVRSLIEESHNPAPKVARYQSEGEREWLEKLVEKHGDDYGAMARDTKLNPMQQTARDIGRRIKKMRSE</sequence>
<comment type="similarity">
    <text evidence="3">Belongs to the NOP16 family.</text>
</comment>
<evidence type="ECO:0000313" key="9">
    <source>
        <dbReference type="EMBL" id="QLI68965.1"/>
    </source>
</evidence>
<keyword evidence="10" id="KW-1185">Reference proteome</keyword>